<keyword evidence="2" id="KW-0732">Signal</keyword>
<dbReference type="InterPro" id="IPR000387">
    <property type="entry name" value="Tyr_Pase_dom"/>
</dbReference>
<name>A0A3P8FEU7_9TREM</name>
<dbReference type="CDD" id="cd00047">
    <property type="entry name" value="PTPc"/>
    <property type="match status" value="1"/>
</dbReference>
<dbReference type="InterPro" id="IPR000242">
    <property type="entry name" value="PTP_cat"/>
</dbReference>
<dbReference type="PROSITE" id="PS50853">
    <property type="entry name" value="FN3"/>
    <property type="match status" value="3"/>
</dbReference>
<feature type="transmembrane region" description="Helical" evidence="7">
    <location>
        <begin position="444"/>
        <end position="469"/>
    </location>
</feature>
<evidence type="ECO:0000256" key="1">
    <source>
        <dbReference type="ARBA" id="ARBA00004167"/>
    </source>
</evidence>
<keyword evidence="12" id="KW-1185">Reference proteome</keyword>
<dbReference type="InterPro" id="IPR013783">
    <property type="entry name" value="Ig-like_fold"/>
</dbReference>
<keyword evidence="7" id="KW-1133">Transmembrane helix</keyword>
<feature type="domain" description="Fibronectin type-III" evidence="10">
    <location>
        <begin position="83"/>
        <end position="176"/>
    </location>
</feature>
<dbReference type="SMART" id="SM00404">
    <property type="entry name" value="PTPc_motif"/>
    <property type="match status" value="1"/>
</dbReference>
<feature type="domain" description="Tyrosine-protein phosphatase" evidence="8">
    <location>
        <begin position="529"/>
        <end position="789"/>
    </location>
</feature>
<dbReference type="InterPro" id="IPR003595">
    <property type="entry name" value="Tyr_Pase_cat"/>
</dbReference>
<dbReference type="EMBL" id="UZAN01042008">
    <property type="protein sequence ID" value="VDP74707.1"/>
    <property type="molecule type" value="Genomic_DNA"/>
</dbReference>
<evidence type="ECO:0000256" key="7">
    <source>
        <dbReference type="SAM" id="Phobius"/>
    </source>
</evidence>
<dbReference type="SMART" id="SM00060">
    <property type="entry name" value="FN3"/>
    <property type="match status" value="3"/>
</dbReference>
<dbReference type="Pfam" id="PF00041">
    <property type="entry name" value="fn3"/>
    <property type="match status" value="1"/>
</dbReference>
<protein>
    <submittedName>
        <fullName evidence="11">Uncharacterized protein</fullName>
    </submittedName>
</protein>
<dbReference type="OrthoDB" id="9979034at2759"/>
<evidence type="ECO:0000256" key="5">
    <source>
        <dbReference type="ARBA" id="ARBA00023136"/>
    </source>
</evidence>
<dbReference type="InterPro" id="IPR016130">
    <property type="entry name" value="Tyr_Pase_AS"/>
</dbReference>
<dbReference type="Gene3D" id="3.90.190.10">
    <property type="entry name" value="Protein tyrosine phosphatase superfamily"/>
    <property type="match status" value="1"/>
</dbReference>
<dbReference type="Pfam" id="PF00102">
    <property type="entry name" value="Y_phosphatase"/>
    <property type="match status" value="1"/>
</dbReference>
<dbReference type="CDD" id="cd00063">
    <property type="entry name" value="FN3"/>
    <property type="match status" value="3"/>
</dbReference>
<dbReference type="InterPro" id="IPR029021">
    <property type="entry name" value="Prot-tyrosine_phosphatase-like"/>
</dbReference>
<dbReference type="PRINTS" id="PR00700">
    <property type="entry name" value="PRTYPHPHTASE"/>
</dbReference>
<dbReference type="SUPFAM" id="SSF49265">
    <property type="entry name" value="Fibronectin type III"/>
    <property type="match status" value="2"/>
</dbReference>
<evidence type="ECO:0000256" key="4">
    <source>
        <dbReference type="ARBA" id="ARBA00022912"/>
    </source>
</evidence>
<evidence type="ECO:0000259" key="9">
    <source>
        <dbReference type="PROSITE" id="PS50056"/>
    </source>
</evidence>
<dbReference type="Proteomes" id="UP000272942">
    <property type="component" value="Unassembled WGS sequence"/>
</dbReference>
<evidence type="ECO:0000256" key="2">
    <source>
        <dbReference type="ARBA" id="ARBA00022729"/>
    </source>
</evidence>
<dbReference type="GO" id="GO:0004725">
    <property type="term" value="F:protein tyrosine phosphatase activity"/>
    <property type="evidence" value="ECO:0007669"/>
    <property type="project" value="UniProtKB-EC"/>
</dbReference>
<accession>A0A3P8FEU7</accession>
<dbReference type="InterPro" id="IPR003961">
    <property type="entry name" value="FN3_dom"/>
</dbReference>
<dbReference type="SUPFAM" id="SSF52799">
    <property type="entry name" value="(Phosphotyrosine protein) phosphatases II"/>
    <property type="match status" value="1"/>
</dbReference>
<evidence type="ECO:0000313" key="12">
    <source>
        <dbReference type="Proteomes" id="UP000272942"/>
    </source>
</evidence>
<feature type="domain" description="Fibronectin type-III" evidence="10">
    <location>
        <begin position="180"/>
        <end position="277"/>
    </location>
</feature>
<dbReference type="AlphaFoldDB" id="A0A3P8FEU7"/>
<dbReference type="PROSITE" id="PS50056">
    <property type="entry name" value="TYR_PHOSPHATASE_2"/>
    <property type="match status" value="1"/>
</dbReference>
<comment type="subcellular location">
    <subcellularLocation>
        <location evidence="1">Membrane</location>
        <topology evidence="1">Single-pass membrane protein</topology>
    </subcellularLocation>
</comment>
<reference evidence="11 12" key="1">
    <citation type="submission" date="2018-11" db="EMBL/GenBank/DDBJ databases">
        <authorList>
            <consortium name="Pathogen Informatics"/>
        </authorList>
    </citation>
    <scope>NUCLEOTIDE SEQUENCE [LARGE SCALE GENOMIC DNA]</scope>
    <source>
        <strain evidence="11 12">Egypt</strain>
    </source>
</reference>
<sequence length="794" mass="88268">MTVRWEAPAPSDGFSITHYHLSSEPVISDLPKSVSTTGPITVADVNPCTSYVFTVRAYDANMHIASDPTSSEVFETSALVRTAVEGLSVTNVDPRTQSLSWKNASLSCPFFYRIQYWPDGFDQEKKVLIAHSSVTYTSVDSLKPETLYHYQIQAIASPGLIEGPMSTEVTMRTMSEKPNAPTKVTVEQTVNRDVGQINLTVRWEAPAPSDGFSITHYHLSSEPVISDLPKSVSTTGPITVADVNPCTSYVFTVRAYDANMHIASDPTSSEVFETSALVTNEIREQKQAQFRSTELKSWRQYKYEVQLISGDQYSKPSVIEDCTTAPEPVAPSYLSQLLQLGFNLTMPTVTGSTISLNLNLDALQTTDMENLTLRVQPKSELNGIPEVFSDNVPDAQSWEDRKRTGKGPWDILISTSRMRSVSQQTHSIVLGEPQCNTSEYCKSVPLYVMLALVNSCMLALVGLAALFFFRQPKQLPVATVNAPVENKPPEVITPIILDEPNIPVESFAVPIDEFPNYAQQCLEPNDKTLENQYAKIQAASAKNEANGILTKNDASSANNRALNRYKDILPFGSKVLTMDRKTVRFIATQAPLENTFGDFWKMVLDQDVSIIVMLTNLQEAGVTKAHQYWPPDERETKIYSSNGTDIAVTLRSEISEEDANTHRNSVCIVRKFSVVSAAESNVVTVTQLHFINWPDHGSPTVTDFEQLMKTFHQLQRNTKSGDKVTLVHCSAGVGRTGTFITADILLRCLKAGDRWVDIGGIVQNLRLCRMCMVQKSNQYEFLHQYMAKMIDESK</sequence>
<proteinExistence type="predicted"/>
<evidence type="ECO:0000313" key="11">
    <source>
        <dbReference type="EMBL" id="VDP74707.1"/>
    </source>
</evidence>
<evidence type="ECO:0000259" key="10">
    <source>
        <dbReference type="PROSITE" id="PS50853"/>
    </source>
</evidence>
<comment type="catalytic activity">
    <reaction evidence="6">
        <text>O-phospho-L-tyrosyl-[protein] + H2O = L-tyrosyl-[protein] + phosphate</text>
        <dbReference type="Rhea" id="RHEA:10684"/>
        <dbReference type="Rhea" id="RHEA-COMP:10136"/>
        <dbReference type="Rhea" id="RHEA-COMP:20101"/>
        <dbReference type="ChEBI" id="CHEBI:15377"/>
        <dbReference type="ChEBI" id="CHEBI:43474"/>
        <dbReference type="ChEBI" id="CHEBI:46858"/>
        <dbReference type="ChEBI" id="CHEBI:61978"/>
        <dbReference type="EC" id="3.1.3.48"/>
    </reaction>
</comment>
<dbReference type="PROSITE" id="PS50055">
    <property type="entry name" value="TYR_PHOSPHATASE_PTP"/>
    <property type="match status" value="1"/>
</dbReference>
<dbReference type="InterPro" id="IPR050348">
    <property type="entry name" value="Protein-Tyr_Phosphatase"/>
</dbReference>
<evidence type="ECO:0000256" key="6">
    <source>
        <dbReference type="ARBA" id="ARBA00051722"/>
    </source>
</evidence>
<dbReference type="InterPro" id="IPR036116">
    <property type="entry name" value="FN3_sf"/>
</dbReference>
<dbReference type="Gene3D" id="2.60.40.10">
    <property type="entry name" value="Immunoglobulins"/>
    <property type="match status" value="3"/>
</dbReference>
<dbReference type="GO" id="GO:0016020">
    <property type="term" value="C:membrane"/>
    <property type="evidence" value="ECO:0007669"/>
    <property type="project" value="UniProtKB-SubCell"/>
</dbReference>
<keyword evidence="5 7" id="KW-0472">Membrane</keyword>
<organism evidence="11 12">
    <name type="scientific">Echinostoma caproni</name>
    <dbReference type="NCBI Taxonomy" id="27848"/>
    <lineage>
        <taxon>Eukaryota</taxon>
        <taxon>Metazoa</taxon>
        <taxon>Spiralia</taxon>
        <taxon>Lophotrochozoa</taxon>
        <taxon>Platyhelminthes</taxon>
        <taxon>Trematoda</taxon>
        <taxon>Digenea</taxon>
        <taxon>Plagiorchiida</taxon>
        <taxon>Echinostomata</taxon>
        <taxon>Echinostomatoidea</taxon>
        <taxon>Echinostomatidae</taxon>
        <taxon>Echinostoma</taxon>
    </lineage>
</organism>
<dbReference type="PANTHER" id="PTHR19134:SF449">
    <property type="entry name" value="TYROSINE-PROTEIN PHOSPHATASE 1"/>
    <property type="match status" value="1"/>
</dbReference>
<keyword evidence="3" id="KW-0378">Hydrolase</keyword>
<keyword evidence="7" id="KW-0812">Transmembrane</keyword>
<dbReference type="PANTHER" id="PTHR19134">
    <property type="entry name" value="RECEPTOR-TYPE TYROSINE-PROTEIN PHOSPHATASE"/>
    <property type="match status" value="1"/>
</dbReference>
<dbReference type="SMART" id="SM00194">
    <property type="entry name" value="PTPc"/>
    <property type="match status" value="1"/>
</dbReference>
<dbReference type="PROSITE" id="PS00383">
    <property type="entry name" value="TYR_PHOSPHATASE_1"/>
    <property type="match status" value="1"/>
</dbReference>
<gene>
    <name evidence="11" type="ORF">ECPE_LOCUS5162</name>
</gene>
<feature type="domain" description="Fibronectin type-III" evidence="10">
    <location>
        <begin position="1"/>
        <end position="79"/>
    </location>
</feature>
<evidence type="ECO:0000256" key="3">
    <source>
        <dbReference type="ARBA" id="ARBA00022801"/>
    </source>
</evidence>
<feature type="domain" description="Tyrosine specific protein phosphatases" evidence="9">
    <location>
        <begin position="702"/>
        <end position="780"/>
    </location>
</feature>
<keyword evidence="4" id="KW-0904">Protein phosphatase</keyword>
<evidence type="ECO:0000259" key="8">
    <source>
        <dbReference type="PROSITE" id="PS50055"/>
    </source>
</evidence>